<protein>
    <submittedName>
        <fullName evidence="2">TIGR01244 family sulfur transferase</fullName>
    </submittedName>
</protein>
<comment type="caution">
    <text evidence="2">The sequence shown here is derived from an EMBL/GenBank/DDBJ whole genome shotgun (WGS) entry which is preliminary data.</text>
</comment>
<sequence length="141" mass="14814">MRRLNEKVSVSGQISPEDLPKLKAAGFDVVVDGRPDQEIPAEAGSAVMAEKAAEAGLSFHYVPITPGSLPSEEHVAAFQKALGEGRVFAYCGGGPRVIALASFAAAAEGRLVDEIIEEARTAGIDLSQARLLLIERGARES</sequence>
<dbReference type="NCBIfam" id="TIGR01244">
    <property type="entry name" value="TIGR01244 family sulfur transferase"/>
    <property type="match status" value="1"/>
</dbReference>
<dbReference type="InterPro" id="IPR029021">
    <property type="entry name" value="Prot-tyrosine_phosphatase-like"/>
</dbReference>
<dbReference type="SUPFAM" id="SSF52799">
    <property type="entry name" value="(Phosphotyrosine protein) phosphatases II"/>
    <property type="match status" value="1"/>
</dbReference>
<evidence type="ECO:0000313" key="3">
    <source>
        <dbReference type="Proteomes" id="UP001595607"/>
    </source>
</evidence>
<gene>
    <name evidence="2" type="ORF">ACFONP_01820</name>
</gene>
<dbReference type="InterPro" id="IPR005939">
    <property type="entry name" value="BLH_phosphatase-like"/>
</dbReference>
<evidence type="ECO:0000259" key="1">
    <source>
        <dbReference type="Pfam" id="PF04273"/>
    </source>
</evidence>
<dbReference type="GO" id="GO:0016740">
    <property type="term" value="F:transferase activity"/>
    <property type="evidence" value="ECO:0007669"/>
    <property type="project" value="UniProtKB-KW"/>
</dbReference>
<dbReference type="Proteomes" id="UP001595607">
    <property type="component" value="Unassembled WGS sequence"/>
</dbReference>
<dbReference type="EMBL" id="JBHRVA010000002">
    <property type="protein sequence ID" value="MFC3301466.1"/>
    <property type="molecule type" value="Genomic_DNA"/>
</dbReference>
<name>A0ABV7M8G2_9PROT</name>
<reference evidence="3" key="1">
    <citation type="journal article" date="2019" name="Int. J. Syst. Evol. Microbiol.">
        <title>The Global Catalogue of Microorganisms (GCM) 10K type strain sequencing project: providing services to taxonomists for standard genome sequencing and annotation.</title>
        <authorList>
            <consortium name="The Broad Institute Genomics Platform"/>
            <consortium name="The Broad Institute Genome Sequencing Center for Infectious Disease"/>
            <person name="Wu L."/>
            <person name="Ma J."/>
        </authorList>
    </citation>
    <scope>NUCLEOTIDE SEQUENCE [LARGE SCALE GENOMIC DNA]</scope>
    <source>
        <strain evidence="3">KCTC 22245</strain>
    </source>
</reference>
<feature type="domain" description="Beta-lactamase hydrolase-like protein phosphatase-like" evidence="1">
    <location>
        <begin position="1"/>
        <end position="106"/>
    </location>
</feature>
<keyword evidence="2" id="KW-0808">Transferase</keyword>
<keyword evidence="3" id="KW-1185">Reference proteome</keyword>
<dbReference type="Gene3D" id="3.90.190.10">
    <property type="entry name" value="Protein tyrosine phosphatase superfamily"/>
    <property type="match status" value="1"/>
</dbReference>
<proteinExistence type="predicted"/>
<evidence type="ECO:0000313" key="2">
    <source>
        <dbReference type="EMBL" id="MFC3301466.1"/>
    </source>
</evidence>
<dbReference type="Pfam" id="PF04273">
    <property type="entry name" value="BLH_phosphatase"/>
    <property type="match status" value="1"/>
</dbReference>
<accession>A0ABV7M8G2</accession>
<organism evidence="2 3">
    <name type="scientific">Parvularcula lutaonensis</name>
    <dbReference type="NCBI Taxonomy" id="491923"/>
    <lineage>
        <taxon>Bacteria</taxon>
        <taxon>Pseudomonadati</taxon>
        <taxon>Pseudomonadota</taxon>
        <taxon>Alphaproteobacteria</taxon>
        <taxon>Parvularculales</taxon>
        <taxon>Parvularculaceae</taxon>
        <taxon>Parvularcula</taxon>
    </lineage>
</organism>
<dbReference type="RefSeq" id="WP_189572512.1">
    <property type="nucleotide sequence ID" value="NZ_BMXU01000001.1"/>
</dbReference>